<evidence type="ECO:0000313" key="1">
    <source>
        <dbReference type="EMBL" id="MED6124160.1"/>
    </source>
</evidence>
<accession>A0ABU6RJK1</accession>
<feature type="non-terminal residue" evidence="1">
    <location>
        <position position="1"/>
    </location>
</feature>
<dbReference type="Proteomes" id="UP001341840">
    <property type="component" value="Unassembled WGS sequence"/>
</dbReference>
<comment type="caution">
    <text evidence="1">The sequence shown here is derived from an EMBL/GenBank/DDBJ whole genome shotgun (WGS) entry which is preliminary data.</text>
</comment>
<gene>
    <name evidence="1" type="ORF">PIB30_056526</name>
</gene>
<keyword evidence="2" id="KW-1185">Reference proteome</keyword>
<organism evidence="1 2">
    <name type="scientific">Stylosanthes scabra</name>
    <dbReference type="NCBI Taxonomy" id="79078"/>
    <lineage>
        <taxon>Eukaryota</taxon>
        <taxon>Viridiplantae</taxon>
        <taxon>Streptophyta</taxon>
        <taxon>Embryophyta</taxon>
        <taxon>Tracheophyta</taxon>
        <taxon>Spermatophyta</taxon>
        <taxon>Magnoliopsida</taxon>
        <taxon>eudicotyledons</taxon>
        <taxon>Gunneridae</taxon>
        <taxon>Pentapetalae</taxon>
        <taxon>rosids</taxon>
        <taxon>fabids</taxon>
        <taxon>Fabales</taxon>
        <taxon>Fabaceae</taxon>
        <taxon>Papilionoideae</taxon>
        <taxon>50 kb inversion clade</taxon>
        <taxon>dalbergioids sensu lato</taxon>
        <taxon>Dalbergieae</taxon>
        <taxon>Pterocarpus clade</taxon>
        <taxon>Stylosanthes</taxon>
    </lineage>
</organism>
<reference evidence="1 2" key="1">
    <citation type="journal article" date="2023" name="Plants (Basel)">
        <title>Bridging the Gap: Combining Genomics and Transcriptomics Approaches to Understand Stylosanthes scabra, an Orphan Legume from the Brazilian Caatinga.</title>
        <authorList>
            <person name="Ferreira-Neto J.R.C."/>
            <person name="da Silva M.D."/>
            <person name="Binneck E."/>
            <person name="de Melo N.F."/>
            <person name="da Silva R.H."/>
            <person name="de Melo A.L.T.M."/>
            <person name="Pandolfi V."/>
            <person name="Bustamante F.O."/>
            <person name="Brasileiro-Vidal A.C."/>
            <person name="Benko-Iseppon A.M."/>
        </authorList>
    </citation>
    <scope>NUCLEOTIDE SEQUENCE [LARGE SCALE GENOMIC DNA]</scope>
    <source>
        <tissue evidence="1">Leaves</tissue>
    </source>
</reference>
<evidence type="ECO:0000313" key="2">
    <source>
        <dbReference type="Proteomes" id="UP001341840"/>
    </source>
</evidence>
<dbReference type="EMBL" id="JASCZI010030661">
    <property type="protein sequence ID" value="MED6124160.1"/>
    <property type="molecule type" value="Genomic_DNA"/>
</dbReference>
<protein>
    <submittedName>
        <fullName evidence="1">Uncharacterized protein</fullName>
    </submittedName>
</protein>
<name>A0ABU6RJK1_9FABA</name>
<sequence length="124" mass="13458">RSSLRPNKSHKATFGPRLDVGQTWLIQSSPKLPQASSGHVWTTFPTCAKRDSIESWSISSSKPRLGNLAGLPSSPRPCHAQNFALAGGEFETLQGFRASPIQTILKSSSALSDRWVDRLVAKTA</sequence>
<proteinExistence type="predicted"/>